<feature type="region of interest" description="Disordered" evidence="1">
    <location>
        <begin position="1"/>
        <end position="174"/>
    </location>
</feature>
<feature type="compositionally biased region" description="Low complexity" evidence="1">
    <location>
        <begin position="31"/>
        <end position="55"/>
    </location>
</feature>
<evidence type="ECO:0008006" key="4">
    <source>
        <dbReference type="Google" id="ProtNLM"/>
    </source>
</evidence>
<dbReference type="OMA" id="QNAVNYE"/>
<dbReference type="Gramene" id="KMS96099">
    <property type="protein sequence ID" value="KMS96099"/>
    <property type="gene ID" value="BVRB_002110"/>
</dbReference>
<feature type="compositionally biased region" description="Low complexity" evidence="1">
    <location>
        <begin position="68"/>
        <end position="82"/>
    </location>
</feature>
<dbReference type="PANTHER" id="PTHR13621">
    <property type="entry name" value="PROLINE-RICH PROTEIN PRCC"/>
    <property type="match status" value="1"/>
</dbReference>
<dbReference type="Pfam" id="PF10253">
    <property type="entry name" value="PRCC"/>
    <property type="match status" value="1"/>
</dbReference>
<dbReference type="InterPro" id="IPR018800">
    <property type="entry name" value="PRCC"/>
</dbReference>
<gene>
    <name evidence="2" type="ORF">BVRB_002110</name>
</gene>
<feature type="compositionally biased region" description="Acidic residues" evidence="1">
    <location>
        <begin position="116"/>
        <end position="131"/>
    </location>
</feature>
<dbReference type="Proteomes" id="UP000035740">
    <property type="component" value="Unassembled WGS sequence"/>
</dbReference>
<accession>A0A0J8B4I7</accession>
<dbReference type="eggNOG" id="KOG3903">
    <property type="taxonomic scope" value="Eukaryota"/>
</dbReference>
<evidence type="ECO:0000256" key="1">
    <source>
        <dbReference type="SAM" id="MobiDB-lite"/>
    </source>
</evidence>
<feature type="compositionally biased region" description="Polar residues" evidence="1">
    <location>
        <begin position="139"/>
        <end position="158"/>
    </location>
</feature>
<name>A0A0J8B4I7_BETVV</name>
<dbReference type="EMBL" id="KQ090411">
    <property type="protein sequence ID" value="KMS96099.1"/>
    <property type="molecule type" value="Genomic_DNA"/>
</dbReference>
<dbReference type="OrthoDB" id="206969at2759"/>
<dbReference type="AlphaFoldDB" id="A0A0J8B4I7"/>
<evidence type="ECO:0000313" key="3">
    <source>
        <dbReference type="Proteomes" id="UP000035740"/>
    </source>
</evidence>
<feature type="region of interest" description="Disordered" evidence="1">
    <location>
        <begin position="311"/>
        <end position="343"/>
    </location>
</feature>
<protein>
    <recommendedName>
        <fullName evidence="4">Proline-rich protein PRCC</fullName>
    </recommendedName>
</protein>
<feature type="compositionally biased region" description="Gly residues" evidence="1">
    <location>
        <begin position="161"/>
        <end position="170"/>
    </location>
</feature>
<dbReference type="GO" id="GO:0005634">
    <property type="term" value="C:nucleus"/>
    <property type="evidence" value="ECO:0007669"/>
    <property type="project" value="TreeGrafter"/>
</dbReference>
<dbReference type="PANTHER" id="PTHR13621:SF2">
    <property type="entry name" value="PROLINE-RICH PROTEIN PRCC"/>
    <property type="match status" value="1"/>
</dbReference>
<reference evidence="2 3" key="1">
    <citation type="journal article" date="2014" name="Nature">
        <title>The genome of the recently domesticated crop plant sugar beet (Beta vulgaris).</title>
        <authorList>
            <person name="Dohm J.C."/>
            <person name="Minoche A.E."/>
            <person name="Holtgrawe D."/>
            <person name="Capella-Gutierrez S."/>
            <person name="Zakrzewski F."/>
            <person name="Tafer H."/>
            <person name="Rupp O."/>
            <person name="Sorensen T.R."/>
            <person name="Stracke R."/>
            <person name="Reinhardt R."/>
            <person name="Goesmann A."/>
            <person name="Kraft T."/>
            <person name="Schulz B."/>
            <person name="Stadler P.F."/>
            <person name="Schmidt T."/>
            <person name="Gabaldon T."/>
            <person name="Lehrach H."/>
            <person name="Weisshaar B."/>
            <person name="Himmelbauer H."/>
        </authorList>
    </citation>
    <scope>NUCLEOTIDE SEQUENCE [LARGE SCALE GENOMIC DNA]</scope>
    <source>
        <tissue evidence="2">Taproot</tissue>
    </source>
</reference>
<keyword evidence="3" id="KW-1185">Reference proteome</keyword>
<dbReference type="KEGG" id="bvg:104883603"/>
<organism evidence="2 3">
    <name type="scientific">Beta vulgaris subsp. vulgaris</name>
    <name type="common">Beet</name>
    <dbReference type="NCBI Taxonomy" id="3555"/>
    <lineage>
        <taxon>Eukaryota</taxon>
        <taxon>Viridiplantae</taxon>
        <taxon>Streptophyta</taxon>
        <taxon>Embryophyta</taxon>
        <taxon>Tracheophyta</taxon>
        <taxon>Spermatophyta</taxon>
        <taxon>Magnoliopsida</taxon>
        <taxon>eudicotyledons</taxon>
        <taxon>Gunneridae</taxon>
        <taxon>Pentapetalae</taxon>
        <taxon>Caryophyllales</taxon>
        <taxon>Chenopodiaceae</taxon>
        <taxon>Betoideae</taxon>
        <taxon>Beta</taxon>
    </lineage>
</organism>
<evidence type="ECO:0000313" key="2">
    <source>
        <dbReference type="EMBL" id="KMS96099.1"/>
    </source>
</evidence>
<sequence>MDSLFATYASSDDEEDEQKPQLPASHPPSKPSLSLFSSLPKPQSSPSSSLFSSLSPPKPSFQTQKQESSTPTSSNSSALFSFLPPPKSQTTLDLPLPKRVVQFRPPVPQFSSRFDNDDDDNDDNEDKEEEERERKKRSQLGQDTSVKSFLSSMPTPKNSGSLGGLSGSSGSGRRSIVETEGATLAPLSGDVNGVDDEVGFVSNVENNQENLVGGSNLGSYEVGVAGDQGCYGSYGGYDANGSSSVSDYGSSYQGYGNYDSSNWYHASAGEIGSATTMGGVESIASLGGKKRKNQVPTEIVEVNQDELMKNRPKEDKSKLTGIAFGPSYQPASTKGKPSKLHKRKHQIGSLYFDMRQKEMEFAERRAKGFLTKAETQAKYGW</sequence>
<proteinExistence type="predicted"/>